<sequence length="408" mass="44284">MTTTQKQAQKPSSGIKLPPPQAINGGEAVAYAMRQINPEVVAAYPITPQTFIIEKFSEFVADGIVGTEYINVESEHAAMSACVGATAAGGRAQTATSGPGLALMYEMLWVASGMRLPIVMHLCSRSFSAPLNILCDHSDVMGMRESSWPMLIGASPQEAYDQAVVMPTIAENKQVLLPSANVLDGFTVTHSVERVEVLPDEVVKEFTGEYEPDIWALEPGSTATFGTLDANDYYFEHKRQQVEAMKNSLEVVRTQLNAVGELTGRPMNLVEEYLLDDAEVALVVLGSSEGMVRAAVDEARAEGIKVGMLRIRLFRPFPVDDVRKALEGIGAVGVLDRAIAFGTPGNALMQDLATSTRTMPDRPLLMDFVYGLGGRATPKQLFRQAVDEVLKMNESRVEPDEPAYLGLK</sequence>
<evidence type="ECO:0000259" key="3">
    <source>
        <dbReference type="Pfam" id="PF01855"/>
    </source>
</evidence>
<dbReference type="PANTHER" id="PTHR32154">
    <property type="entry name" value="PYRUVATE-FLAVODOXIN OXIDOREDUCTASE-RELATED"/>
    <property type="match status" value="1"/>
</dbReference>
<dbReference type="GO" id="GO:0016903">
    <property type="term" value="F:oxidoreductase activity, acting on the aldehyde or oxo group of donors"/>
    <property type="evidence" value="ECO:0007669"/>
    <property type="project" value="UniProtKB-ARBA"/>
</dbReference>
<protein>
    <submittedName>
        <fullName evidence="5">Pyruvate ferredoxin oxidoreductase</fullName>
    </submittedName>
</protein>
<keyword evidence="5" id="KW-0670">Pyruvate</keyword>
<dbReference type="PANTHER" id="PTHR32154:SF0">
    <property type="entry name" value="PYRUVATE-FLAVODOXIN OXIDOREDUCTASE-RELATED"/>
    <property type="match status" value="1"/>
</dbReference>
<name>A0ABD4XS48_9CHLR</name>
<proteinExistence type="inferred from homology"/>
<dbReference type="SUPFAM" id="SSF52518">
    <property type="entry name" value="Thiamin diphosphate-binding fold (THDP-binding)"/>
    <property type="match status" value="1"/>
</dbReference>
<gene>
    <name evidence="5" type="primary">porA</name>
    <name evidence="5" type="ORF">GKO46_07220</name>
</gene>
<feature type="domain" description="Pyruvate:ferredoxin oxidoreductase core" evidence="4">
    <location>
        <begin position="278"/>
        <end position="376"/>
    </location>
</feature>
<dbReference type="InterPro" id="IPR050722">
    <property type="entry name" value="Pyruvate:ferred/Flavod_OxRd"/>
</dbReference>
<dbReference type="FunFam" id="3.40.50.970:FF:000012">
    <property type="entry name" value="Pyruvate:ferredoxin (Flavodoxin) oxidoreductase"/>
    <property type="match status" value="1"/>
</dbReference>
<dbReference type="AlphaFoldDB" id="A0ABD4XS48"/>
<dbReference type="InterPro" id="IPR029061">
    <property type="entry name" value="THDP-binding"/>
</dbReference>
<dbReference type="InterPro" id="IPR033412">
    <property type="entry name" value="PFOR_II"/>
</dbReference>
<dbReference type="Gene3D" id="3.40.50.920">
    <property type="match status" value="1"/>
</dbReference>
<dbReference type="Pfam" id="PF01855">
    <property type="entry name" value="POR_N"/>
    <property type="match status" value="1"/>
</dbReference>
<dbReference type="InterPro" id="IPR009014">
    <property type="entry name" value="Transketo_C/PFOR_II"/>
</dbReference>
<evidence type="ECO:0000256" key="2">
    <source>
        <dbReference type="ARBA" id="ARBA00023002"/>
    </source>
</evidence>
<dbReference type="Proteomes" id="UP001321249">
    <property type="component" value="Unassembled WGS sequence"/>
</dbReference>
<organism evidence="5 6">
    <name type="scientific">Candidatus Lucifugimonas marina</name>
    <dbReference type="NCBI Taxonomy" id="3038979"/>
    <lineage>
        <taxon>Bacteria</taxon>
        <taxon>Bacillati</taxon>
        <taxon>Chloroflexota</taxon>
        <taxon>Dehalococcoidia</taxon>
        <taxon>SAR202 cluster</taxon>
        <taxon>Candidatus Lucifugimonadales</taxon>
        <taxon>Candidatus Lucifugimonadaceae</taxon>
        <taxon>Candidatus Lucifugimonas</taxon>
    </lineage>
</organism>
<reference evidence="5 6" key="1">
    <citation type="submission" date="2019-11" db="EMBL/GenBank/DDBJ databases">
        <authorList>
            <person name="Cho J.-C."/>
        </authorList>
    </citation>
    <scope>NUCLEOTIDE SEQUENCE [LARGE SCALE GENOMIC DNA]</scope>
    <source>
        <strain evidence="5 6">JH702</strain>
    </source>
</reference>
<evidence type="ECO:0000313" key="5">
    <source>
        <dbReference type="EMBL" id="MDG0866864.1"/>
    </source>
</evidence>
<evidence type="ECO:0000256" key="1">
    <source>
        <dbReference type="ARBA" id="ARBA00009032"/>
    </source>
</evidence>
<comment type="caution">
    <text evidence="5">The sequence shown here is derived from an EMBL/GenBank/DDBJ whole genome shotgun (WGS) entry which is preliminary data.</text>
</comment>
<dbReference type="GO" id="GO:0019752">
    <property type="term" value="P:carboxylic acid metabolic process"/>
    <property type="evidence" value="ECO:0007669"/>
    <property type="project" value="UniProtKB-ARBA"/>
</dbReference>
<dbReference type="CDD" id="cd07034">
    <property type="entry name" value="TPP_PYR_PFOR_IOR-alpha_like"/>
    <property type="match status" value="1"/>
</dbReference>
<evidence type="ECO:0000259" key="4">
    <source>
        <dbReference type="Pfam" id="PF17147"/>
    </source>
</evidence>
<dbReference type="Pfam" id="PF17147">
    <property type="entry name" value="PFOR_II"/>
    <property type="match status" value="1"/>
</dbReference>
<dbReference type="EMBL" id="WMBE01000002">
    <property type="protein sequence ID" value="MDG0866864.1"/>
    <property type="molecule type" value="Genomic_DNA"/>
</dbReference>
<dbReference type="InterPro" id="IPR002880">
    <property type="entry name" value="Pyrv_Fd/Flavodoxin_OxRdtase_N"/>
</dbReference>
<feature type="domain" description="Pyruvate flavodoxin/ferredoxin oxidoreductase pyrimidine binding" evidence="3">
    <location>
        <begin position="32"/>
        <end position="252"/>
    </location>
</feature>
<dbReference type="Gene3D" id="3.40.50.970">
    <property type="match status" value="1"/>
</dbReference>
<comment type="similarity">
    <text evidence="1">Belongs to the pyruvate:ferredoxin/flavodoxin oxidoreductase family.</text>
</comment>
<dbReference type="RefSeq" id="WP_342835887.1">
    <property type="nucleotide sequence ID" value="NZ_WMBE01000002.1"/>
</dbReference>
<dbReference type="SUPFAM" id="SSF52922">
    <property type="entry name" value="TK C-terminal domain-like"/>
    <property type="match status" value="1"/>
</dbReference>
<dbReference type="FunFam" id="3.40.50.920:FF:000010">
    <property type="entry name" value="Pyruvate ferredoxin oxidoreductase, alpha subunit"/>
    <property type="match status" value="1"/>
</dbReference>
<accession>A0ABD4XS48</accession>
<keyword evidence="2" id="KW-0560">Oxidoreductase</keyword>
<evidence type="ECO:0000313" key="6">
    <source>
        <dbReference type="Proteomes" id="UP001321249"/>
    </source>
</evidence>